<dbReference type="InterPro" id="IPR010982">
    <property type="entry name" value="Lambda_DNA-bd_dom_sf"/>
</dbReference>
<dbReference type="CDD" id="cd06529">
    <property type="entry name" value="S24_LexA-like"/>
    <property type="match status" value="1"/>
</dbReference>
<dbReference type="EMBL" id="BJXU01000144">
    <property type="protein sequence ID" value="GEN25412.1"/>
    <property type="molecule type" value="Genomic_DNA"/>
</dbReference>
<dbReference type="InterPro" id="IPR015927">
    <property type="entry name" value="Peptidase_S24_S26A/B/C"/>
</dbReference>
<sequence length="238" mass="25879">MPIESANSHEKLAITDQIMQRMREVLEVDSDYKLAKIFGKSTSALSNWRKRGSIPIDECISLSVTHGVSLDWLILGKGPRESGNAPTGSQGLSISASPSEGLCAISMYDIEAAAGDGRSLEQENIESTLYFEGEQLAAQGLDPAHIVGVKVRGDSMESTLADGDWVLVDRSDRPDRPEGVFLLLVDGERRIKRVQRVAGGAWVLISDNSHYQPEMIPPDKMMAVELLGRCVVKIGSIS</sequence>
<evidence type="ECO:0000259" key="6">
    <source>
        <dbReference type="Pfam" id="PF00717"/>
    </source>
</evidence>
<keyword evidence="5" id="KW-0804">Transcription</keyword>
<feature type="domain" description="Peptidase S24/S26A/S26B/S26C" evidence="6">
    <location>
        <begin position="111"/>
        <end position="229"/>
    </location>
</feature>
<dbReference type="Pfam" id="PF07022">
    <property type="entry name" value="Phage_CI_repr"/>
    <property type="match status" value="1"/>
</dbReference>
<comment type="caution">
    <text evidence="8">The sequence shown here is derived from an EMBL/GenBank/DDBJ whole genome shotgun (WGS) entry which is preliminary data.</text>
</comment>
<dbReference type="PANTHER" id="PTHR40661">
    <property type="match status" value="1"/>
</dbReference>
<evidence type="ECO:0000256" key="1">
    <source>
        <dbReference type="ARBA" id="ARBA00022670"/>
    </source>
</evidence>
<protein>
    <submittedName>
        <fullName evidence="8">Repressor</fullName>
    </submittedName>
</protein>
<keyword evidence="1" id="KW-0645">Protease</keyword>
<evidence type="ECO:0000256" key="5">
    <source>
        <dbReference type="ARBA" id="ARBA00023163"/>
    </source>
</evidence>
<organism evidence="8 9">
    <name type="scientific">Halomonas cupida</name>
    <dbReference type="NCBI Taxonomy" id="44933"/>
    <lineage>
        <taxon>Bacteria</taxon>
        <taxon>Pseudomonadati</taxon>
        <taxon>Pseudomonadota</taxon>
        <taxon>Gammaproteobacteria</taxon>
        <taxon>Oceanospirillales</taxon>
        <taxon>Halomonadaceae</taxon>
        <taxon>Halomonas</taxon>
    </lineage>
</organism>
<dbReference type="Gene3D" id="2.10.109.10">
    <property type="entry name" value="Umud Fragment, subunit A"/>
    <property type="match status" value="1"/>
</dbReference>
<keyword evidence="2" id="KW-0378">Hydrolase</keyword>
<accession>A0ABQ0WIH7</accession>
<proteinExistence type="predicted"/>
<keyword evidence="9" id="KW-1185">Reference proteome</keyword>
<dbReference type="PANTHER" id="PTHR40661:SF3">
    <property type="entry name" value="FELS-1 PROPHAGE TRANSCRIPTIONAL REGULATOR"/>
    <property type="match status" value="1"/>
</dbReference>
<evidence type="ECO:0000256" key="4">
    <source>
        <dbReference type="ARBA" id="ARBA00023125"/>
    </source>
</evidence>
<dbReference type="InterPro" id="IPR036286">
    <property type="entry name" value="LexA/Signal_pep-like_sf"/>
</dbReference>
<dbReference type="Pfam" id="PF00717">
    <property type="entry name" value="Peptidase_S24"/>
    <property type="match status" value="1"/>
</dbReference>
<dbReference type="InterPro" id="IPR019756">
    <property type="entry name" value="Pept_S26A_signal_pept_1_Ser-AS"/>
</dbReference>
<dbReference type="Proteomes" id="UP000321726">
    <property type="component" value="Unassembled WGS sequence"/>
</dbReference>
<evidence type="ECO:0000313" key="9">
    <source>
        <dbReference type="Proteomes" id="UP000321726"/>
    </source>
</evidence>
<feature type="domain" description="Bacteriophage CI repressor N-terminal" evidence="7">
    <location>
        <begin position="18"/>
        <end position="79"/>
    </location>
</feature>
<dbReference type="SUPFAM" id="SSF51306">
    <property type="entry name" value="LexA/Signal peptidase"/>
    <property type="match status" value="1"/>
</dbReference>
<name>A0ABQ0WIH7_9GAMM</name>
<keyword evidence="4" id="KW-0238">DNA-binding</keyword>
<dbReference type="InterPro" id="IPR039418">
    <property type="entry name" value="LexA-like"/>
</dbReference>
<dbReference type="Gene3D" id="1.10.260.40">
    <property type="entry name" value="lambda repressor-like DNA-binding domains"/>
    <property type="match status" value="1"/>
</dbReference>
<evidence type="ECO:0000259" key="7">
    <source>
        <dbReference type="Pfam" id="PF07022"/>
    </source>
</evidence>
<gene>
    <name evidence="8" type="ORF">HCU01_33610</name>
</gene>
<keyword evidence="3" id="KW-0805">Transcription regulation</keyword>
<evidence type="ECO:0000256" key="2">
    <source>
        <dbReference type="ARBA" id="ARBA00022801"/>
    </source>
</evidence>
<dbReference type="InterPro" id="IPR010744">
    <property type="entry name" value="Phage_CI_N"/>
</dbReference>
<evidence type="ECO:0000313" key="8">
    <source>
        <dbReference type="EMBL" id="GEN25412.1"/>
    </source>
</evidence>
<reference evidence="8 9" key="1">
    <citation type="submission" date="2019-07" db="EMBL/GenBank/DDBJ databases">
        <title>Whole genome shotgun sequence of Halomonas cupida NBRC 102219.</title>
        <authorList>
            <person name="Hosoyama A."/>
            <person name="Uohara A."/>
            <person name="Ohji S."/>
            <person name="Ichikawa N."/>
        </authorList>
    </citation>
    <scope>NUCLEOTIDE SEQUENCE [LARGE SCALE GENOMIC DNA]</scope>
    <source>
        <strain evidence="8 9">NBRC 102219</strain>
    </source>
</reference>
<dbReference type="PROSITE" id="PS00501">
    <property type="entry name" value="SPASE_I_1"/>
    <property type="match status" value="1"/>
</dbReference>
<evidence type="ECO:0000256" key="3">
    <source>
        <dbReference type="ARBA" id="ARBA00023015"/>
    </source>
</evidence>